<comment type="caution">
    <text evidence="3">The sequence shown here is derived from an EMBL/GenBank/DDBJ whole genome shotgun (WGS) entry which is preliminary data.</text>
</comment>
<feature type="compositionally biased region" description="Polar residues" evidence="2">
    <location>
        <begin position="386"/>
        <end position="400"/>
    </location>
</feature>
<protein>
    <submittedName>
        <fullName evidence="3">Uncharacterized protein</fullName>
    </submittedName>
</protein>
<organism evidence="3 4">
    <name type="scientific">Ramalina farinacea</name>
    <dbReference type="NCBI Taxonomy" id="258253"/>
    <lineage>
        <taxon>Eukaryota</taxon>
        <taxon>Fungi</taxon>
        <taxon>Dikarya</taxon>
        <taxon>Ascomycota</taxon>
        <taxon>Pezizomycotina</taxon>
        <taxon>Lecanoromycetes</taxon>
        <taxon>OSLEUM clade</taxon>
        <taxon>Lecanoromycetidae</taxon>
        <taxon>Lecanorales</taxon>
        <taxon>Lecanorineae</taxon>
        <taxon>Ramalinaceae</taxon>
        <taxon>Ramalina</taxon>
    </lineage>
</organism>
<feature type="region of interest" description="Disordered" evidence="2">
    <location>
        <begin position="246"/>
        <end position="309"/>
    </location>
</feature>
<name>A0AA43QNS4_9LECA</name>
<keyword evidence="4" id="KW-1185">Reference proteome</keyword>
<feature type="non-terminal residue" evidence="3">
    <location>
        <position position="480"/>
    </location>
</feature>
<dbReference type="EMBL" id="JAPUFD010000010">
    <property type="protein sequence ID" value="MDI1489850.1"/>
    <property type="molecule type" value="Genomic_DNA"/>
</dbReference>
<evidence type="ECO:0000256" key="1">
    <source>
        <dbReference type="SAM" id="Coils"/>
    </source>
</evidence>
<feature type="compositionally biased region" description="Basic and acidic residues" evidence="2">
    <location>
        <begin position="355"/>
        <end position="370"/>
    </location>
</feature>
<dbReference type="Proteomes" id="UP001161017">
    <property type="component" value="Unassembled WGS sequence"/>
</dbReference>
<reference evidence="3" key="1">
    <citation type="journal article" date="2023" name="Genome Biol. Evol.">
        <title>First Whole Genome Sequence and Flow Cytometry Genome Size Data for the Lichen-Forming Fungus Ramalina farinacea (Ascomycota).</title>
        <authorList>
            <person name="Llewellyn T."/>
            <person name="Mian S."/>
            <person name="Hill R."/>
            <person name="Leitch I.J."/>
            <person name="Gaya E."/>
        </authorList>
    </citation>
    <scope>NUCLEOTIDE SEQUENCE</scope>
    <source>
        <strain evidence="3">LIQ254RAFAR</strain>
    </source>
</reference>
<evidence type="ECO:0000313" key="3">
    <source>
        <dbReference type="EMBL" id="MDI1489850.1"/>
    </source>
</evidence>
<evidence type="ECO:0000256" key="2">
    <source>
        <dbReference type="SAM" id="MobiDB-lite"/>
    </source>
</evidence>
<sequence>MLKPNQAQQTLGSCTLELAYEQSCRETQSIFAAEEIRKRRLQQLLLEHERDQLRVELTDCNDQVKQLEVQTREMQQAIADTSGSLANAQADLKMKHRELETLKAQLNSLQGLTIDSTKILTEKLTLARELSSLRPEIDHLRSQVASGQELLAEKLSLQRQIGTLQIELENQRQSTRRNALKESRSREADAKVDIQLEKLGAELLKERREREKAERELQNVSSGFERKTATLEARLESFRTKFKNTKEELRETQASLQKARVLDAGSADRENVMDQRRTNPRKRRPARHDDDTTIGTPGDSPASKRTRKVAAALGEKSTFSVTPFLSRAASIARDVPSSPGRLEKGLTDHLSGGLEHAEHGPRAPSSERSRNNGGDSDIFEVLGEQGRSSTQVKRSIQSHGPKNAKPRTAQLQPRLERVIEDRNEQEDASEVVEPPKEKSSIETSKFLQVGKPKRRILGNGLGRTLFDEDDADGKGEHNLA</sequence>
<evidence type="ECO:0000313" key="4">
    <source>
        <dbReference type="Proteomes" id="UP001161017"/>
    </source>
</evidence>
<feature type="region of interest" description="Disordered" evidence="2">
    <location>
        <begin position="330"/>
        <end position="445"/>
    </location>
</feature>
<gene>
    <name evidence="3" type="ORF">OHK93_001048</name>
</gene>
<feature type="coiled-coil region" evidence="1">
    <location>
        <begin position="50"/>
        <end position="112"/>
    </location>
</feature>
<feature type="compositionally biased region" description="Basic and acidic residues" evidence="2">
    <location>
        <begin position="266"/>
        <end position="277"/>
    </location>
</feature>
<keyword evidence="1" id="KW-0175">Coiled coil</keyword>
<accession>A0AA43QNS4</accession>
<dbReference type="AlphaFoldDB" id="A0AA43QNS4"/>
<proteinExistence type="predicted"/>